<proteinExistence type="inferred from homology"/>
<dbReference type="CDD" id="cd05325">
    <property type="entry name" value="carb_red_sniffer_like_SDR_c"/>
    <property type="match status" value="1"/>
</dbReference>
<sequence length="231" mass="25279">MQTVLITGANRGLGLEFCRQYLQSGWRVIATCRQPAAAKALNDLARHHRDLQVYNLDVADFSQIDALSGSLAELDLDVLLNNAGVYSDVSENGFGRLDYPAWSEAFWVNSMAPVKLAEAFLPQIKRGRKKLIVSVSSLMGSITDNTSGGSLQYRSSKAGLNAAMKSLAIDLRRQDIAVLILHPGWVRTDMGGKNALIDVDESVAGMRRCIDEFTLAQSGSFLKYDGTPLPW</sequence>
<dbReference type="Pfam" id="PF00106">
    <property type="entry name" value="adh_short"/>
    <property type="match status" value="1"/>
</dbReference>
<dbReference type="EMBL" id="JANIBJ010000023">
    <property type="protein sequence ID" value="MCQ8105061.1"/>
    <property type="molecule type" value="Genomic_DNA"/>
</dbReference>
<reference evidence="2 3" key="1">
    <citation type="submission" date="2022-07" db="EMBL/GenBank/DDBJ databases">
        <title>Methylomonas rivi sp. nov., Methylomonas rosea sp. nov., Methylomonas aureus sp. nov. and Methylomonas subterranea sp. nov., four novel methanotrophs isolated from a freshwater creek and the deep terrestrial subsurface.</title>
        <authorList>
            <person name="Abin C."/>
            <person name="Sankaranarayanan K."/>
            <person name="Garner C."/>
            <person name="Sindelar R."/>
            <person name="Kotary K."/>
            <person name="Garner R."/>
            <person name="Barclay S."/>
            <person name="Lawson P."/>
            <person name="Krumholz L."/>
        </authorList>
    </citation>
    <scope>NUCLEOTIDE SEQUENCE [LARGE SCALE GENOMIC DNA]</scope>
    <source>
        <strain evidence="2 3">SURF-2</strain>
    </source>
</reference>
<dbReference type="InterPro" id="IPR036291">
    <property type="entry name" value="NAD(P)-bd_dom_sf"/>
</dbReference>
<accession>A0ABT1TIM6</accession>
<comment type="caution">
    <text evidence="2">The sequence shown here is derived from an EMBL/GenBank/DDBJ whole genome shotgun (WGS) entry which is preliminary data.</text>
</comment>
<keyword evidence="3" id="KW-1185">Reference proteome</keyword>
<dbReference type="SUPFAM" id="SSF51735">
    <property type="entry name" value="NAD(P)-binding Rossmann-fold domains"/>
    <property type="match status" value="1"/>
</dbReference>
<evidence type="ECO:0000313" key="2">
    <source>
        <dbReference type="EMBL" id="MCQ8105061.1"/>
    </source>
</evidence>
<gene>
    <name evidence="2" type="ORF">NP590_13170</name>
</gene>
<dbReference type="PANTHER" id="PTHR45458:SF1">
    <property type="entry name" value="SHORT CHAIN DEHYDROGENASE"/>
    <property type="match status" value="1"/>
</dbReference>
<dbReference type="PRINTS" id="PR00080">
    <property type="entry name" value="SDRFAMILY"/>
</dbReference>
<organism evidence="2 3">
    <name type="scientific">Methylomonas subterranea</name>
    <dbReference type="NCBI Taxonomy" id="2952225"/>
    <lineage>
        <taxon>Bacteria</taxon>
        <taxon>Pseudomonadati</taxon>
        <taxon>Pseudomonadota</taxon>
        <taxon>Gammaproteobacteria</taxon>
        <taxon>Methylococcales</taxon>
        <taxon>Methylococcaceae</taxon>
        <taxon>Methylomonas</taxon>
    </lineage>
</organism>
<dbReference type="PANTHER" id="PTHR45458">
    <property type="entry name" value="SHORT-CHAIN DEHYDROGENASE/REDUCTASE SDR"/>
    <property type="match status" value="1"/>
</dbReference>
<evidence type="ECO:0000256" key="1">
    <source>
        <dbReference type="RuleBase" id="RU000363"/>
    </source>
</evidence>
<dbReference type="Gene3D" id="3.40.50.720">
    <property type="entry name" value="NAD(P)-binding Rossmann-like Domain"/>
    <property type="match status" value="1"/>
</dbReference>
<evidence type="ECO:0000313" key="3">
    <source>
        <dbReference type="Proteomes" id="UP001524499"/>
    </source>
</evidence>
<dbReference type="PRINTS" id="PR00081">
    <property type="entry name" value="GDHRDH"/>
</dbReference>
<dbReference type="InterPro" id="IPR002347">
    <property type="entry name" value="SDR_fam"/>
</dbReference>
<protein>
    <submittedName>
        <fullName evidence="2">SDR family oxidoreductase</fullName>
    </submittedName>
</protein>
<name>A0ABT1TIM6_9GAMM</name>
<dbReference type="InterPro" id="IPR052184">
    <property type="entry name" value="SDR_enzymes"/>
</dbReference>
<dbReference type="RefSeq" id="WP_256602941.1">
    <property type="nucleotide sequence ID" value="NZ_JANIBJ010000023.1"/>
</dbReference>
<comment type="similarity">
    <text evidence="1">Belongs to the short-chain dehydrogenases/reductases (SDR) family.</text>
</comment>
<dbReference type="Proteomes" id="UP001524499">
    <property type="component" value="Unassembled WGS sequence"/>
</dbReference>